<accession>A0A1G9GRG7</accession>
<gene>
    <name evidence="6" type="ORF">HMJ28_05795</name>
    <name evidence="7" type="ORF">SAMN05216497_10560</name>
</gene>
<dbReference type="Gene3D" id="3.40.50.300">
    <property type="entry name" value="P-loop containing nucleotide triphosphate hydrolases"/>
    <property type="match status" value="1"/>
</dbReference>
<dbReference type="PROSITE" id="PS00211">
    <property type="entry name" value="ABC_TRANSPORTER_1"/>
    <property type="match status" value="1"/>
</dbReference>
<feature type="domain" description="ABC transporter" evidence="5">
    <location>
        <begin position="6"/>
        <end position="234"/>
    </location>
</feature>
<organism evidence="6 9">
    <name type="scientific">Clostridium cochlearium</name>
    <dbReference type="NCBI Taxonomy" id="1494"/>
    <lineage>
        <taxon>Bacteria</taxon>
        <taxon>Bacillati</taxon>
        <taxon>Bacillota</taxon>
        <taxon>Clostridia</taxon>
        <taxon>Eubacteriales</taxon>
        <taxon>Clostridiaceae</taxon>
        <taxon>Clostridium</taxon>
    </lineage>
</organism>
<dbReference type="OrthoDB" id="9809205at2"/>
<evidence type="ECO:0000259" key="5">
    <source>
        <dbReference type="PROSITE" id="PS50893"/>
    </source>
</evidence>
<dbReference type="InterPro" id="IPR003439">
    <property type="entry name" value="ABC_transporter-like_ATP-bd"/>
</dbReference>
<dbReference type="PANTHER" id="PTHR43335">
    <property type="entry name" value="ABC TRANSPORTER, ATP-BINDING PROTEIN"/>
    <property type="match status" value="1"/>
</dbReference>
<sequence>MSNIVLRTKNLTKKYHNNLAVNNVNMEVKQGDIYGLVGKNGAGKTTLLKMICGLTIPLKGEINLFNETSENGLNKARRRTGCIIETPSFFPYLSAKKNLEYYRIQKGIPEKECIDDILKAVNLKDTGNKKFKNFSLGMKQRLGLALALMANPDLIILDEPINGLDPTGIVEFRELLLKLNRERNTTIIISSHILGELSQMATMYGFINKGELVEQISSKELQEKCKRCLSIKIKNVEKATVIIEKELNCKNYMVLNDNEIRLYEYVDTPEIVAQALVCNGVMLCSMNQIGANLENYFINLIGGVHNA</sequence>
<dbReference type="InterPro" id="IPR027417">
    <property type="entry name" value="P-loop_NTPase"/>
</dbReference>
<dbReference type="InterPro" id="IPR017871">
    <property type="entry name" value="ABC_transporter-like_CS"/>
</dbReference>
<evidence type="ECO:0000313" key="9">
    <source>
        <dbReference type="Proteomes" id="UP000528432"/>
    </source>
</evidence>
<dbReference type="SUPFAM" id="SSF52540">
    <property type="entry name" value="P-loop containing nucleoside triphosphate hydrolases"/>
    <property type="match status" value="1"/>
</dbReference>
<dbReference type="STRING" id="1494.SAMN05216497_10560"/>
<dbReference type="RefSeq" id="WP_089864491.1">
    <property type="nucleotide sequence ID" value="NZ_FNGL01000005.1"/>
</dbReference>
<evidence type="ECO:0000256" key="1">
    <source>
        <dbReference type="ARBA" id="ARBA00005417"/>
    </source>
</evidence>
<comment type="similarity">
    <text evidence="1">Belongs to the ABC transporter superfamily.</text>
</comment>
<name>A0A1G9GRG7_CLOCO</name>
<dbReference type="Proteomes" id="UP000528432">
    <property type="component" value="Unassembled WGS sequence"/>
</dbReference>
<evidence type="ECO:0000313" key="6">
    <source>
        <dbReference type="EMBL" id="NOH15905.1"/>
    </source>
</evidence>
<dbReference type="AlphaFoldDB" id="A0A1G9GRG7"/>
<protein>
    <submittedName>
        <fullName evidence="7">ABC-2 type transport system ATP-binding protein</fullName>
    </submittedName>
    <submittedName>
        <fullName evidence="6">ATP-binding cassette domain-containing protein</fullName>
    </submittedName>
</protein>
<proteinExistence type="inferred from homology"/>
<evidence type="ECO:0000256" key="3">
    <source>
        <dbReference type="ARBA" id="ARBA00022741"/>
    </source>
</evidence>
<keyword evidence="8" id="KW-1185">Reference proteome</keyword>
<evidence type="ECO:0000313" key="8">
    <source>
        <dbReference type="Proteomes" id="UP000198811"/>
    </source>
</evidence>
<keyword evidence="3" id="KW-0547">Nucleotide-binding</keyword>
<keyword evidence="4 6" id="KW-0067">ATP-binding</keyword>
<reference evidence="7 8" key="1">
    <citation type="submission" date="2016-10" db="EMBL/GenBank/DDBJ databases">
        <authorList>
            <person name="Varghese N."/>
            <person name="Submissions S."/>
        </authorList>
    </citation>
    <scope>NUCLEOTIDE SEQUENCE [LARGE SCALE GENOMIC DNA]</scope>
    <source>
        <strain evidence="7 8">NLAE-zl-C224</strain>
    </source>
</reference>
<evidence type="ECO:0000313" key="7">
    <source>
        <dbReference type="EMBL" id="SDL03202.1"/>
    </source>
</evidence>
<dbReference type="GO" id="GO:0016887">
    <property type="term" value="F:ATP hydrolysis activity"/>
    <property type="evidence" value="ECO:0007669"/>
    <property type="project" value="InterPro"/>
</dbReference>
<dbReference type="PANTHER" id="PTHR43335:SF8">
    <property type="entry name" value="ABC TRANSPORTER, ATP-BINDING PROTEIN"/>
    <property type="match status" value="1"/>
</dbReference>
<dbReference type="Pfam" id="PF00005">
    <property type="entry name" value="ABC_tran"/>
    <property type="match status" value="1"/>
</dbReference>
<dbReference type="PROSITE" id="PS50893">
    <property type="entry name" value="ABC_TRANSPORTER_2"/>
    <property type="match status" value="1"/>
</dbReference>
<comment type="caution">
    <text evidence="6">The sequence shown here is derived from an EMBL/GenBank/DDBJ whole genome shotgun (WGS) entry which is preliminary data.</text>
</comment>
<keyword evidence="2" id="KW-0813">Transport</keyword>
<dbReference type="SMART" id="SM00382">
    <property type="entry name" value="AAA"/>
    <property type="match status" value="1"/>
</dbReference>
<dbReference type="EMBL" id="JABFIF010000008">
    <property type="protein sequence ID" value="NOH15905.1"/>
    <property type="molecule type" value="Genomic_DNA"/>
</dbReference>
<evidence type="ECO:0000256" key="2">
    <source>
        <dbReference type="ARBA" id="ARBA00022448"/>
    </source>
</evidence>
<dbReference type="EMBL" id="FNGL01000005">
    <property type="protein sequence ID" value="SDL03202.1"/>
    <property type="molecule type" value="Genomic_DNA"/>
</dbReference>
<dbReference type="InterPro" id="IPR003593">
    <property type="entry name" value="AAA+_ATPase"/>
</dbReference>
<reference evidence="6 9" key="2">
    <citation type="submission" date="2020-05" db="EMBL/GenBank/DDBJ databases">
        <title>Draft genome sequence of Clostridium cochlearium strain AGROS13 isolated from a sheep dairy farm in New Zealand.</title>
        <authorList>
            <person name="Gupta T.B."/>
            <person name="Jauregui R."/>
            <person name="Risson A.N."/>
            <person name="Brightwell G."/>
            <person name="Maclean P."/>
        </authorList>
    </citation>
    <scope>NUCLEOTIDE SEQUENCE [LARGE SCALE GENOMIC DNA]</scope>
    <source>
        <strain evidence="6 9">AGROS13</strain>
    </source>
</reference>
<evidence type="ECO:0000256" key="4">
    <source>
        <dbReference type="ARBA" id="ARBA00022840"/>
    </source>
</evidence>
<dbReference type="GO" id="GO:0005524">
    <property type="term" value="F:ATP binding"/>
    <property type="evidence" value="ECO:0007669"/>
    <property type="project" value="UniProtKB-KW"/>
</dbReference>
<dbReference type="Proteomes" id="UP000198811">
    <property type="component" value="Unassembled WGS sequence"/>
</dbReference>